<name>A0AAD7N8P9_9AGAR</name>
<accession>A0AAD7N8P9</accession>
<keyword evidence="4" id="KW-1185">Reference proteome</keyword>
<feature type="compositionally biased region" description="Polar residues" evidence="1">
    <location>
        <begin position="1"/>
        <end position="20"/>
    </location>
</feature>
<proteinExistence type="predicted"/>
<gene>
    <name evidence="3" type="ORF">DFH07DRAFT_922744</name>
</gene>
<evidence type="ECO:0000259" key="2">
    <source>
        <dbReference type="Pfam" id="PF12770"/>
    </source>
</evidence>
<reference evidence="3" key="1">
    <citation type="submission" date="2023-03" db="EMBL/GenBank/DDBJ databases">
        <title>Massive genome expansion in bonnet fungi (Mycena s.s.) driven by repeated elements and novel gene families across ecological guilds.</title>
        <authorList>
            <consortium name="Lawrence Berkeley National Laboratory"/>
            <person name="Harder C.B."/>
            <person name="Miyauchi S."/>
            <person name="Viragh M."/>
            <person name="Kuo A."/>
            <person name="Thoen E."/>
            <person name="Andreopoulos B."/>
            <person name="Lu D."/>
            <person name="Skrede I."/>
            <person name="Drula E."/>
            <person name="Henrissat B."/>
            <person name="Morin E."/>
            <person name="Kohler A."/>
            <person name="Barry K."/>
            <person name="LaButti K."/>
            <person name="Morin E."/>
            <person name="Salamov A."/>
            <person name="Lipzen A."/>
            <person name="Mereny Z."/>
            <person name="Hegedus B."/>
            <person name="Baldrian P."/>
            <person name="Stursova M."/>
            <person name="Weitz H."/>
            <person name="Taylor A."/>
            <person name="Grigoriev I.V."/>
            <person name="Nagy L.G."/>
            <person name="Martin F."/>
            <person name="Kauserud H."/>
        </authorList>
    </citation>
    <scope>NUCLEOTIDE SEQUENCE</scope>
    <source>
        <strain evidence="3">CBHHK188m</strain>
    </source>
</reference>
<feature type="region of interest" description="Disordered" evidence="1">
    <location>
        <begin position="1"/>
        <end position="22"/>
    </location>
</feature>
<evidence type="ECO:0000313" key="3">
    <source>
        <dbReference type="EMBL" id="KAJ7750484.1"/>
    </source>
</evidence>
<dbReference type="EMBL" id="JARJLG010000082">
    <property type="protein sequence ID" value="KAJ7750484.1"/>
    <property type="molecule type" value="Genomic_DNA"/>
</dbReference>
<comment type="caution">
    <text evidence="3">The sequence shown here is derived from an EMBL/GenBank/DDBJ whole genome shotgun (WGS) entry which is preliminary data.</text>
</comment>
<dbReference type="Proteomes" id="UP001215280">
    <property type="component" value="Unassembled WGS sequence"/>
</dbReference>
<dbReference type="Gene3D" id="1.25.40.10">
    <property type="entry name" value="Tetratricopeptide repeat domain"/>
    <property type="match status" value="3"/>
</dbReference>
<organism evidence="3 4">
    <name type="scientific">Mycena maculata</name>
    <dbReference type="NCBI Taxonomy" id="230809"/>
    <lineage>
        <taxon>Eukaryota</taxon>
        <taxon>Fungi</taxon>
        <taxon>Dikarya</taxon>
        <taxon>Basidiomycota</taxon>
        <taxon>Agaricomycotina</taxon>
        <taxon>Agaricomycetes</taxon>
        <taxon>Agaricomycetidae</taxon>
        <taxon>Agaricales</taxon>
        <taxon>Marasmiineae</taxon>
        <taxon>Mycenaceae</taxon>
        <taxon>Mycena</taxon>
    </lineage>
</organism>
<evidence type="ECO:0000256" key="1">
    <source>
        <dbReference type="SAM" id="MobiDB-lite"/>
    </source>
</evidence>
<dbReference type="Pfam" id="PF12770">
    <property type="entry name" value="CHAT"/>
    <property type="match status" value="1"/>
</dbReference>
<evidence type="ECO:0000313" key="4">
    <source>
        <dbReference type="Proteomes" id="UP001215280"/>
    </source>
</evidence>
<protein>
    <submittedName>
        <fullName evidence="3">CHAT domain-containing protein</fullName>
    </submittedName>
</protein>
<dbReference type="InterPro" id="IPR011990">
    <property type="entry name" value="TPR-like_helical_dom_sf"/>
</dbReference>
<dbReference type="AlphaFoldDB" id="A0AAD7N8P9"/>
<dbReference type="InterPro" id="IPR024983">
    <property type="entry name" value="CHAT_dom"/>
</dbReference>
<dbReference type="PANTHER" id="PTHR19959">
    <property type="entry name" value="KINESIN LIGHT CHAIN"/>
    <property type="match status" value="1"/>
</dbReference>
<sequence length="1144" mass="128009">MSKQGGTVSSDEPESTSGSGITADPIAAKIKQIQQLIKQTPSGHLDLPKHFQALGNAYAERYRKAADLRDIQMAILYHQRAVTITPTDLPTRADPLEDLGWAFGARYQRLKNLEDLEAAMLNNLEAVKFTPANDPDRPRRLHTLALSFRDQYRRLGAVKDLEAAVKNDIEAVNLTAMRNPNRPRLLEGLSASYSLRYQRLGTLKDLESALQNMQEAVELTPTSHPHKAHRLRSLGICLKDRFRRLGYLQDIEDAVQKGLEAVDLTPVDHHERPRYLQSLGDSFTARYERLGSLTDLDAVVQSNQEAINLVPAGRPDRPKYLVDLGASLTHRYQQSKDLKDLETAIKIKQEAVDLTPVGHPDRARYLQSLSVSFMIQYRGFGNLMDLEAAVQNNLEAVKATPANHPARARCLQTLAGCLRTRYQRFGDLKDLEAALQRVQQAVKLTPASHPDKPEYLHSLALSLQDRYERVGNLTDLESAVQTHQETATLTPEDDPNRPQRLQHHAVALLDRYKQSKDLKDLEAVMKNFQQAVDLTREDHPDRAELLQRLAVAFRARYMRLGDLKDLETGIQKSLQALNLTPSGNPNRLTHLQGLAASYFYRYQRLKDKSDLEHVHNYYSACFAASAWNDPESCWKTALEWSSFSEQFRPSMVPTAYSTAFRFLPEILWMGNAISVRHDAILRLDIGRITSTATRSCIRLGQLKSAVEILEQGLGTTFQQMLQLKPDVDKLSPQQAADLQRLSSELYSGAAANPKEVATKRQDLLDNIRKQPGLEHFLLPNPYASLCQTAQRGPVVILNSHVNGCDGIIIISTTPEPIHVSLASIKIKDLESQRKMLKELLGRCNVRNRDRTDAIRLFGQQEGVKSGTTKECFEELLTWLWENVVNPVYEVLTSHNICSGRLWWLPTGEFTGLPLHASPPTDQFIHSYTATLGSLLDTQHKKSSSTPSKLGVVGVTHTGQGGNNYLNGVKQEVQKICSIVKNGLQCLEGENATTDAVKLQLQDCPWIHLACHGTQNLVKPTKSCLSLYGGSLELETILQMSLSNAQFVFLAACQTAMGDAELVNESFHLGGGFIAAGFRSAVGTLWSMNDQDGPLVAEIFYAYLFRDGRQPKVDETAKALQMAVQELRARNVPYERWIPFIHMGV</sequence>
<dbReference type="PANTHER" id="PTHR19959:SF119">
    <property type="entry name" value="FUNGAL LIPASE-LIKE DOMAIN-CONTAINING PROTEIN"/>
    <property type="match status" value="1"/>
</dbReference>
<feature type="domain" description="CHAT" evidence="2">
    <location>
        <begin position="874"/>
        <end position="1143"/>
    </location>
</feature>